<name>A0A6P1W587_9BACT</name>
<accession>A0A6P1W587</accession>
<keyword evidence="2" id="KW-1185">Reference proteome</keyword>
<evidence type="ECO:0000313" key="2">
    <source>
        <dbReference type="Proteomes" id="UP000464577"/>
    </source>
</evidence>
<gene>
    <name evidence="1" type="ORF">GJR95_30635</name>
</gene>
<dbReference type="EMBL" id="CP045997">
    <property type="protein sequence ID" value="QHV99100.1"/>
    <property type="molecule type" value="Genomic_DNA"/>
</dbReference>
<proteinExistence type="predicted"/>
<reference evidence="1 2" key="1">
    <citation type="submission" date="2019-11" db="EMBL/GenBank/DDBJ databases">
        <title>Spirosoma endbachense sp. nov., isolated from a natural salt meadow.</title>
        <authorList>
            <person name="Rojas J."/>
            <person name="Ambika Manirajan B."/>
            <person name="Ratering S."/>
            <person name="Suarez C."/>
            <person name="Geissler-Plaum R."/>
            <person name="Schnell S."/>
        </authorList>
    </citation>
    <scope>NUCLEOTIDE SEQUENCE [LARGE SCALE GENOMIC DNA]</scope>
    <source>
        <strain evidence="1 2">I-24</strain>
    </source>
</reference>
<dbReference type="RefSeq" id="WP_162389506.1">
    <property type="nucleotide sequence ID" value="NZ_CP045997.1"/>
</dbReference>
<protein>
    <submittedName>
        <fullName evidence="1">Uncharacterized protein</fullName>
    </submittedName>
</protein>
<dbReference type="AlphaFoldDB" id="A0A6P1W587"/>
<evidence type="ECO:0000313" key="1">
    <source>
        <dbReference type="EMBL" id="QHV99100.1"/>
    </source>
</evidence>
<dbReference type="KEGG" id="senf:GJR95_30635"/>
<dbReference type="Proteomes" id="UP000464577">
    <property type="component" value="Chromosome"/>
</dbReference>
<sequence length="67" mass="7567">MQTTLDLYTDYLLSSFGQTTATGLSRLTDGAVGPYNHRRPHQGLDNQIPFEVYRRDYPLHAASRGII</sequence>
<organism evidence="1 2">
    <name type="scientific">Spirosoma endbachense</name>
    <dbReference type="NCBI Taxonomy" id="2666025"/>
    <lineage>
        <taxon>Bacteria</taxon>
        <taxon>Pseudomonadati</taxon>
        <taxon>Bacteroidota</taxon>
        <taxon>Cytophagia</taxon>
        <taxon>Cytophagales</taxon>
        <taxon>Cytophagaceae</taxon>
        <taxon>Spirosoma</taxon>
    </lineage>
</organism>